<dbReference type="AlphaFoldDB" id="A0A2U9C8M5"/>
<evidence type="ECO:0000256" key="1">
    <source>
        <dbReference type="SAM" id="Coils"/>
    </source>
</evidence>
<sequence>MASPKANEQANEADADVSTQQEPAASNAPTATDSVVAREPANMSRLIKDTSEARDKKLKDIRRSTFAVENKLTEISEHLNHVESRLAFLEEANQELQEKPPATREEVELLRRKTARLPGGDRERIVEAARKGKVTWNGRNIMVFPDYSKIVTD</sequence>
<proteinExistence type="predicted"/>
<dbReference type="Proteomes" id="UP000246464">
    <property type="component" value="Chromosome 13"/>
</dbReference>
<feature type="compositionally biased region" description="Polar residues" evidence="2">
    <location>
        <begin position="17"/>
        <end position="33"/>
    </location>
</feature>
<evidence type="ECO:0000313" key="4">
    <source>
        <dbReference type="Proteomes" id="UP000246464"/>
    </source>
</evidence>
<feature type="region of interest" description="Disordered" evidence="2">
    <location>
        <begin position="1"/>
        <end position="54"/>
    </location>
</feature>
<name>A0A2U9C8M5_SCOMX</name>
<feature type="compositionally biased region" description="Polar residues" evidence="2">
    <location>
        <begin position="1"/>
        <end position="10"/>
    </location>
</feature>
<dbReference type="EMBL" id="CP026255">
    <property type="protein sequence ID" value="AWP12563.1"/>
    <property type="molecule type" value="Genomic_DNA"/>
</dbReference>
<reference evidence="3 4" key="1">
    <citation type="submission" date="2017-12" db="EMBL/GenBank/DDBJ databases">
        <title>Integrating genomic resources of turbot (Scophthalmus maximus) in depth evaluation of genetic and physical mapping variation across individuals.</title>
        <authorList>
            <person name="Martinez P."/>
        </authorList>
    </citation>
    <scope>NUCLEOTIDE SEQUENCE [LARGE SCALE GENOMIC DNA]</scope>
</reference>
<keyword evidence="1" id="KW-0175">Coiled coil</keyword>
<gene>
    <name evidence="3" type="ORF">SMAX5B_015326</name>
</gene>
<keyword evidence="4" id="KW-1185">Reference proteome</keyword>
<organism evidence="3 4">
    <name type="scientific">Scophthalmus maximus</name>
    <name type="common">Turbot</name>
    <name type="synonym">Psetta maxima</name>
    <dbReference type="NCBI Taxonomy" id="52904"/>
    <lineage>
        <taxon>Eukaryota</taxon>
        <taxon>Metazoa</taxon>
        <taxon>Chordata</taxon>
        <taxon>Craniata</taxon>
        <taxon>Vertebrata</taxon>
        <taxon>Euteleostomi</taxon>
        <taxon>Actinopterygii</taxon>
        <taxon>Neopterygii</taxon>
        <taxon>Teleostei</taxon>
        <taxon>Neoteleostei</taxon>
        <taxon>Acanthomorphata</taxon>
        <taxon>Carangaria</taxon>
        <taxon>Pleuronectiformes</taxon>
        <taxon>Pleuronectoidei</taxon>
        <taxon>Scophthalmidae</taxon>
        <taxon>Scophthalmus</taxon>
    </lineage>
</organism>
<evidence type="ECO:0000313" key="3">
    <source>
        <dbReference type="EMBL" id="AWP12563.1"/>
    </source>
</evidence>
<evidence type="ECO:0000256" key="2">
    <source>
        <dbReference type="SAM" id="MobiDB-lite"/>
    </source>
</evidence>
<accession>A0A2U9C8M5</accession>
<protein>
    <submittedName>
        <fullName evidence="3">Uncharacterized protein</fullName>
    </submittedName>
</protein>
<feature type="coiled-coil region" evidence="1">
    <location>
        <begin position="72"/>
        <end position="99"/>
    </location>
</feature>